<feature type="chain" id="PRO_5018183492" evidence="2">
    <location>
        <begin position="20"/>
        <end position="299"/>
    </location>
</feature>
<feature type="region of interest" description="Disordered" evidence="1">
    <location>
        <begin position="172"/>
        <end position="198"/>
    </location>
</feature>
<dbReference type="PANTHER" id="PTHR21666">
    <property type="entry name" value="PEPTIDASE-RELATED"/>
    <property type="match status" value="1"/>
</dbReference>
<dbReference type="InterPro" id="IPR011055">
    <property type="entry name" value="Dup_hybrid_motif"/>
</dbReference>
<dbReference type="GO" id="GO:0004222">
    <property type="term" value="F:metalloendopeptidase activity"/>
    <property type="evidence" value="ECO:0007669"/>
    <property type="project" value="TreeGrafter"/>
</dbReference>
<keyword evidence="2" id="KW-0732">Signal</keyword>
<feature type="signal peptide" evidence="2">
    <location>
        <begin position="1"/>
        <end position="19"/>
    </location>
</feature>
<evidence type="ECO:0000259" key="3">
    <source>
        <dbReference type="Pfam" id="PF01551"/>
    </source>
</evidence>
<dbReference type="PANTHER" id="PTHR21666:SF270">
    <property type="entry name" value="MUREIN HYDROLASE ACTIVATOR ENVC"/>
    <property type="match status" value="1"/>
</dbReference>
<sequence>MLKFAVAFFFIAAAGAADAAACLQMPAPSNTVTSLYGYRYHPVYKRWRLHKGVDLRAPMGTQLAATHAGVVQVTSSLGGGTEIRIVGDGMVTRYLHLTRPLVRPGTTVSAGQPVALSGNTGHASAAPHLHLEAYPQGRKGDVNPERLFCSPPQRKPGADTVNGFPILECSPDAAQCDSAGGPPPVTDGQPSQPAVDDLPPGPTISQFDDMSTAEIFEAEVSRRYSNPDWYRELATLDSKPLRTEQSHMIALRQYIQYHNRLAEERVEGLIAILTAKKAKRDSETRQEQVRDAALRSSGK</sequence>
<dbReference type="EMBL" id="RNRV01000013">
    <property type="protein sequence ID" value="MHO04681.1"/>
    <property type="molecule type" value="Genomic_DNA"/>
</dbReference>
<name>A0A3L0X1D4_ECOLX</name>
<evidence type="ECO:0000256" key="1">
    <source>
        <dbReference type="SAM" id="MobiDB-lite"/>
    </source>
</evidence>
<comment type="caution">
    <text evidence="4">The sequence shown here is derived from an EMBL/GenBank/DDBJ whole genome shotgun (WGS) entry which is preliminary data.</text>
</comment>
<feature type="domain" description="M23ase beta-sheet core" evidence="3">
    <location>
        <begin position="49"/>
        <end position="139"/>
    </location>
</feature>
<dbReference type="CDD" id="cd12797">
    <property type="entry name" value="M23_peptidase"/>
    <property type="match status" value="1"/>
</dbReference>
<dbReference type="SUPFAM" id="SSF51261">
    <property type="entry name" value="Duplicated hybrid motif"/>
    <property type="match status" value="1"/>
</dbReference>
<protein>
    <submittedName>
        <fullName evidence="4">M23 family metallopeptidase</fullName>
    </submittedName>
</protein>
<dbReference type="InterPro" id="IPR050570">
    <property type="entry name" value="Cell_wall_metabolism_enzyme"/>
</dbReference>
<dbReference type="AlphaFoldDB" id="A0A3L0X1D4"/>
<feature type="region of interest" description="Disordered" evidence="1">
    <location>
        <begin position="277"/>
        <end position="299"/>
    </location>
</feature>
<feature type="compositionally biased region" description="Basic and acidic residues" evidence="1">
    <location>
        <begin position="280"/>
        <end position="293"/>
    </location>
</feature>
<accession>A0A3L0X1D4</accession>
<evidence type="ECO:0000256" key="2">
    <source>
        <dbReference type="SAM" id="SignalP"/>
    </source>
</evidence>
<organism evidence="4">
    <name type="scientific">Escherichia coli</name>
    <dbReference type="NCBI Taxonomy" id="562"/>
    <lineage>
        <taxon>Bacteria</taxon>
        <taxon>Pseudomonadati</taxon>
        <taxon>Pseudomonadota</taxon>
        <taxon>Gammaproteobacteria</taxon>
        <taxon>Enterobacterales</taxon>
        <taxon>Enterobacteriaceae</taxon>
        <taxon>Escherichia</taxon>
    </lineage>
</organism>
<evidence type="ECO:0000313" key="4">
    <source>
        <dbReference type="EMBL" id="MHO04681.1"/>
    </source>
</evidence>
<reference evidence="4" key="1">
    <citation type="submission" date="2018-10" db="EMBL/GenBank/DDBJ databases">
        <authorList>
            <consortium name="NARMS: The National Antimicrobial Resistance Monitoring System"/>
        </authorList>
    </citation>
    <scope>NUCLEOTIDE SEQUENCE [LARGE SCALE GENOMIC DNA]</scope>
    <source>
        <strain evidence="4">CVM N17EC0388</strain>
    </source>
</reference>
<dbReference type="Gene3D" id="2.70.70.10">
    <property type="entry name" value="Glucose Permease (Domain IIA)"/>
    <property type="match status" value="1"/>
</dbReference>
<gene>
    <name evidence="4" type="ORF">D9F05_09880</name>
</gene>
<dbReference type="Pfam" id="PF01551">
    <property type="entry name" value="Peptidase_M23"/>
    <property type="match status" value="1"/>
</dbReference>
<proteinExistence type="predicted"/>
<dbReference type="InterPro" id="IPR016047">
    <property type="entry name" value="M23ase_b-sheet_dom"/>
</dbReference>